<keyword evidence="2" id="KW-1185">Reference proteome</keyword>
<proteinExistence type="predicted"/>
<dbReference type="AlphaFoldDB" id="A0A919TS12"/>
<accession>A0A919TS12</accession>
<gene>
    <name evidence="1" type="ORF">Ate02nite_36280</name>
</gene>
<sequence length="126" mass="13668">MLSAAALLLRNWWSVIFAGLAGGAIVRATCPSPVSQVVKDAERLEPIGFQPGEGQWQVRLHERGPAVFMLVLSRSFGIEKLEALRMTGDLPAVLVSDATQEHAEELVDRLRQIGAIAEPVPPSAWT</sequence>
<name>A0A919TS12_9ACTN</name>
<evidence type="ECO:0008006" key="3">
    <source>
        <dbReference type="Google" id="ProtNLM"/>
    </source>
</evidence>
<dbReference type="EMBL" id="BOMY01000023">
    <property type="protein sequence ID" value="GIF20898.1"/>
    <property type="molecule type" value="Genomic_DNA"/>
</dbReference>
<evidence type="ECO:0000313" key="2">
    <source>
        <dbReference type="Proteomes" id="UP000623608"/>
    </source>
</evidence>
<reference evidence="1" key="1">
    <citation type="submission" date="2021-01" db="EMBL/GenBank/DDBJ databases">
        <title>Whole genome shotgun sequence of Actinoplanes tereljensis NBRC 105297.</title>
        <authorList>
            <person name="Komaki H."/>
            <person name="Tamura T."/>
        </authorList>
    </citation>
    <scope>NUCLEOTIDE SEQUENCE</scope>
    <source>
        <strain evidence="1">NBRC 105297</strain>
    </source>
</reference>
<organism evidence="1 2">
    <name type="scientific">Paractinoplanes tereljensis</name>
    <dbReference type="NCBI Taxonomy" id="571912"/>
    <lineage>
        <taxon>Bacteria</taxon>
        <taxon>Bacillati</taxon>
        <taxon>Actinomycetota</taxon>
        <taxon>Actinomycetes</taxon>
        <taxon>Micromonosporales</taxon>
        <taxon>Micromonosporaceae</taxon>
        <taxon>Paractinoplanes</taxon>
    </lineage>
</organism>
<evidence type="ECO:0000313" key="1">
    <source>
        <dbReference type="EMBL" id="GIF20898.1"/>
    </source>
</evidence>
<protein>
    <recommendedName>
        <fullName evidence="3">Ribosomal protein L7/L12 C-terminal domain-containing protein</fullName>
    </recommendedName>
</protein>
<dbReference type="Proteomes" id="UP000623608">
    <property type="component" value="Unassembled WGS sequence"/>
</dbReference>
<comment type="caution">
    <text evidence="1">The sequence shown here is derived from an EMBL/GenBank/DDBJ whole genome shotgun (WGS) entry which is preliminary data.</text>
</comment>